<protein>
    <submittedName>
        <fullName evidence="5">Branched-chain amino acid ABC transporter substrate-binding protein</fullName>
    </submittedName>
</protein>
<comment type="similarity">
    <text evidence="1">Belongs to the leucine-binding protein family.</text>
</comment>
<dbReference type="Pfam" id="PF13458">
    <property type="entry name" value="Peripla_BP_6"/>
    <property type="match status" value="1"/>
</dbReference>
<dbReference type="Gene3D" id="3.40.50.2300">
    <property type="match status" value="2"/>
</dbReference>
<dbReference type="Proteomes" id="UP001629214">
    <property type="component" value="Unassembled WGS sequence"/>
</dbReference>
<evidence type="ECO:0000256" key="1">
    <source>
        <dbReference type="ARBA" id="ARBA00010062"/>
    </source>
</evidence>
<evidence type="ECO:0000256" key="3">
    <source>
        <dbReference type="SAM" id="SignalP"/>
    </source>
</evidence>
<organism evidence="5 6">
    <name type="scientific">Herbaspirillum rhizosphaerae</name>
    <dbReference type="NCBI Taxonomy" id="346179"/>
    <lineage>
        <taxon>Bacteria</taxon>
        <taxon>Pseudomonadati</taxon>
        <taxon>Pseudomonadota</taxon>
        <taxon>Betaproteobacteria</taxon>
        <taxon>Burkholderiales</taxon>
        <taxon>Oxalobacteraceae</taxon>
        <taxon>Herbaspirillum</taxon>
    </lineage>
</organism>
<evidence type="ECO:0000313" key="5">
    <source>
        <dbReference type="EMBL" id="MFL9878131.1"/>
    </source>
</evidence>
<dbReference type="InterPro" id="IPR028082">
    <property type="entry name" value="Peripla_BP_I"/>
</dbReference>
<feature type="domain" description="Leucine-binding protein" evidence="4">
    <location>
        <begin position="31"/>
        <end position="370"/>
    </location>
</feature>
<reference evidence="5 6" key="1">
    <citation type="journal article" date="2024" name="Chem. Sci.">
        <title>Discovery of megapolipeptins by genome mining of a Burkholderiales bacteria collection.</title>
        <authorList>
            <person name="Paulo B.S."/>
            <person name="Recchia M.J.J."/>
            <person name="Lee S."/>
            <person name="Fergusson C.H."/>
            <person name="Romanowski S.B."/>
            <person name="Hernandez A."/>
            <person name="Krull N."/>
            <person name="Liu D.Y."/>
            <person name="Cavanagh H."/>
            <person name="Bos A."/>
            <person name="Gray C.A."/>
            <person name="Murphy B.T."/>
            <person name="Linington R.G."/>
            <person name="Eustaquio A.S."/>
        </authorList>
    </citation>
    <scope>NUCLEOTIDE SEQUENCE [LARGE SCALE GENOMIC DNA]</scope>
    <source>
        <strain evidence="5 6">RL21-008-BIB-B</strain>
    </source>
</reference>
<dbReference type="SUPFAM" id="SSF53822">
    <property type="entry name" value="Periplasmic binding protein-like I"/>
    <property type="match status" value="1"/>
</dbReference>
<evidence type="ECO:0000313" key="6">
    <source>
        <dbReference type="Proteomes" id="UP001629214"/>
    </source>
</evidence>
<feature type="signal peptide" evidence="3">
    <location>
        <begin position="1"/>
        <end position="25"/>
    </location>
</feature>
<name>A0ABW8Z6X9_9BURK</name>
<proteinExistence type="inferred from homology"/>
<keyword evidence="6" id="KW-1185">Reference proteome</keyword>
<comment type="caution">
    <text evidence="5">The sequence shown here is derived from an EMBL/GenBank/DDBJ whole genome shotgun (WGS) entry which is preliminary data.</text>
</comment>
<evidence type="ECO:0000256" key="2">
    <source>
        <dbReference type="ARBA" id="ARBA00022729"/>
    </source>
</evidence>
<evidence type="ECO:0000259" key="4">
    <source>
        <dbReference type="Pfam" id="PF13458"/>
    </source>
</evidence>
<gene>
    <name evidence="5" type="ORF">PQR63_07065</name>
</gene>
<feature type="chain" id="PRO_5046049204" evidence="3">
    <location>
        <begin position="26"/>
        <end position="383"/>
    </location>
</feature>
<dbReference type="PANTHER" id="PTHR47151">
    <property type="entry name" value="LEU/ILE/VAL-BINDING ABC TRANSPORTER SUBUNIT"/>
    <property type="match status" value="1"/>
</dbReference>
<sequence length="383" mass="41237">MHLLSRFYRAGILVVLFSVSSQAGADDTQTVLIGFSGSLSGISEHFGKSMANAAELAIAEANRNPYKIDGKRIFFRLVRMDDRGDPVRAQHVANALVQSGVIGVIGGANSATSIAGAKIYATAGIPQISPAATARKFTELGYRTTFRTVGSDDDAVPYLADFVVRDLHAGRIAIIDNGTLFSVGATTRFADIAKDNGASIVIRESISAVSSDFDALLRRIKAHDVDTIYFGGYSAQTSMFAQGMQRMEVKSRLVTAMIGIVGASFFISTGAAANGSLSLESGVPFNKMAGWKKFEAEYTQRFDFNVYGMTPFSYDAAQVLIAAIRQANSLDVRRVVDALHEISYRGLSGTISFDASGNLRNPSFTIYEAQNQRWVAVKSQVGR</sequence>
<accession>A0ABW8Z6X9</accession>
<dbReference type="RefSeq" id="WP_408166833.1">
    <property type="nucleotide sequence ID" value="NZ_JAQQFR010000004.1"/>
</dbReference>
<dbReference type="PANTHER" id="PTHR47151:SF2">
    <property type="entry name" value="AMINO ACID BINDING PROTEIN"/>
    <property type="match status" value="1"/>
</dbReference>
<keyword evidence="2 3" id="KW-0732">Signal</keyword>
<dbReference type="InterPro" id="IPR028081">
    <property type="entry name" value="Leu-bd"/>
</dbReference>
<dbReference type="CDD" id="cd06342">
    <property type="entry name" value="PBP1_ABC_LIVBP-like"/>
    <property type="match status" value="1"/>
</dbReference>
<dbReference type="EMBL" id="JAQQFR010000004">
    <property type="protein sequence ID" value="MFL9878131.1"/>
    <property type="molecule type" value="Genomic_DNA"/>
</dbReference>